<dbReference type="RefSeq" id="WP_184208741.1">
    <property type="nucleotide sequence ID" value="NZ_JACHIF010000004.1"/>
</dbReference>
<gene>
    <name evidence="3" type="ORF">HNQ64_002437</name>
</gene>
<sequence>MESEALKIIGSTFSLRLRIENAEFNVPSKAPPVLQLEGISLRSGSPKEVAQEGRSWLTATAPLIAARMPAPFVLSQRGVNKMKQVKVYEGENVAAHFEAVAALPELLENSEVLARKPDSEGKDVAFYERRYAWAVFPDGQRRHVLMTVRYLLQTAEPPRMYSLEALEVRDALEAFNDGEPSEQSAPSSAATKLSFSLTDFMAGVKSEDKAELILSDRLEALSADLGEQVQAQPEQQPALLQRAHEHLATAHATWAAQPTSTSAQQQALRSLDAVLTVLPPEVRAQLGGFLQLSSLSTAAARHTEIEKRFTQLTDYLAQPRATQAGDATARLSSFIPSGEKPVNPGNEGTKGPEGLTSQSGKVPPGEGNSRSQDYTRLPSPLFVPGQQIVEVFGGENSQIPGAINVDLRAQQGIKDSVENISRHFAPKSQDLIVASNPYGLPMEAWLIEASKVLKKGGRIVINGTKGNKFIKVPENQVLKEMGFKLVVEKTALAEDFKVHFFKTTDGRELFHKAVMTTIIEKIND</sequence>
<dbReference type="SUPFAM" id="SSF53335">
    <property type="entry name" value="S-adenosyl-L-methionine-dependent methyltransferases"/>
    <property type="match status" value="1"/>
</dbReference>
<dbReference type="Pfam" id="PF18798">
    <property type="entry name" value="LPD3"/>
    <property type="match status" value="1"/>
</dbReference>
<feature type="region of interest" description="Disordered" evidence="1">
    <location>
        <begin position="334"/>
        <end position="377"/>
    </location>
</feature>
<dbReference type="InterPro" id="IPR040824">
    <property type="entry name" value="LPD3"/>
</dbReference>
<keyword evidence="4" id="KW-1185">Reference proteome</keyword>
<comment type="caution">
    <text evidence="3">The sequence shown here is derived from an EMBL/GenBank/DDBJ whole genome shotgun (WGS) entry which is preliminary data.</text>
</comment>
<organism evidence="3 4">
    <name type="scientific">Prosthecobacter dejongeii</name>
    <dbReference type="NCBI Taxonomy" id="48465"/>
    <lineage>
        <taxon>Bacteria</taxon>
        <taxon>Pseudomonadati</taxon>
        <taxon>Verrucomicrobiota</taxon>
        <taxon>Verrucomicrobiia</taxon>
        <taxon>Verrucomicrobiales</taxon>
        <taxon>Verrucomicrobiaceae</taxon>
        <taxon>Prosthecobacter</taxon>
    </lineage>
</organism>
<evidence type="ECO:0000313" key="3">
    <source>
        <dbReference type="EMBL" id="MBB5038179.1"/>
    </source>
</evidence>
<evidence type="ECO:0000256" key="1">
    <source>
        <dbReference type="SAM" id="MobiDB-lite"/>
    </source>
</evidence>
<reference evidence="3 4" key="1">
    <citation type="submission" date="2020-08" db="EMBL/GenBank/DDBJ databases">
        <title>Genomic Encyclopedia of Type Strains, Phase IV (KMG-IV): sequencing the most valuable type-strain genomes for metagenomic binning, comparative biology and taxonomic classification.</title>
        <authorList>
            <person name="Goeker M."/>
        </authorList>
    </citation>
    <scope>NUCLEOTIDE SEQUENCE [LARGE SCALE GENOMIC DNA]</scope>
    <source>
        <strain evidence="3 4">DSM 12251</strain>
    </source>
</reference>
<feature type="domain" description="Large polyvalent protein-associated" evidence="2">
    <location>
        <begin position="74"/>
        <end position="150"/>
    </location>
</feature>
<accession>A0A7W8DPZ5</accession>
<evidence type="ECO:0000259" key="2">
    <source>
        <dbReference type="Pfam" id="PF18798"/>
    </source>
</evidence>
<protein>
    <recommendedName>
        <fullName evidence="2">Large polyvalent protein-associated domain-containing protein</fullName>
    </recommendedName>
</protein>
<evidence type="ECO:0000313" key="4">
    <source>
        <dbReference type="Proteomes" id="UP000534294"/>
    </source>
</evidence>
<dbReference type="EMBL" id="JACHIF010000004">
    <property type="protein sequence ID" value="MBB5038179.1"/>
    <property type="molecule type" value="Genomic_DNA"/>
</dbReference>
<name>A0A7W8DPZ5_9BACT</name>
<dbReference type="InterPro" id="IPR029063">
    <property type="entry name" value="SAM-dependent_MTases_sf"/>
</dbReference>
<proteinExistence type="predicted"/>
<dbReference type="Proteomes" id="UP000534294">
    <property type="component" value="Unassembled WGS sequence"/>
</dbReference>
<dbReference type="AlphaFoldDB" id="A0A7W8DPZ5"/>
<dbReference type="Gene3D" id="3.40.50.150">
    <property type="entry name" value="Vaccinia Virus protein VP39"/>
    <property type="match status" value="1"/>
</dbReference>